<dbReference type="GeneID" id="77953983"/>
<evidence type="ECO:0000313" key="1">
    <source>
        <dbReference type="EMBL" id="UIW13519.1"/>
    </source>
</evidence>
<protein>
    <submittedName>
        <fullName evidence="1">Uncharacterized protein</fullName>
    </submittedName>
</protein>
<dbReference type="RefSeq" id="YP_010677600.1">
    <property type="nucleotide sequence ID" value="NC_071023.1"/>
</dbReference>
<accession>A0AA49B3E8</accession>
<evidence type="ECO:0000313" key="2">
    <source>
        <dbReference type="Proteomes" id="UP001201500"/>
    </source>
</evidence>
<sequence length="53" mass="5707">MEVAEPQTGAVPWAAKRPAEHEEGTFVLLPVIGEPDAVVAVFSDGSYSRWIPV</sequence>
<reference evidence="1 2" key="1">
    <citation type="submission" date="2021-11" db="EMBL/GenBank/DDBJ databases">
        <authorList>
            <person name="Ristovski M."/>
            <person name="Furlong K.P."/>
            <person name="Abdelaal M.M."/>
            <person name="Barwitzki K."/>
            <person name="Chandra A."/>
            <person name="Elkbouli M.A."/>
            <person name="Galimova E."/>
            <person name="Ghanmi N."/>
            <person name="Hurtubise C."/>
            <person name="Islam M.S."/>
            <person name="Madani M.T."/>
            <person name="Muller N."/>
            <person name="Park H.A."/>
            <person name="Petrova A."/>
            <person name="Salaheddin T."/>
            <person name="Salikini A."/>
            <person name="Sarakbi R.J."/>
            <person name="Suliman I."/>
            <person name="Turenne M."/>
            <person name="Uppal M."/>
            <person name="Wu A.J."/>
            <person name="Yan M.L."/>
            <person name="Znamenski E."/>
            <person name="Hastings E.M."/>
            <person name="Saal A.P."/>
            <person name="Sandouka T."/>
            <person name="Tran A."/>
            <person name="Tremblay V."/>
            <person name="Williams E."/>
            <person name="Giles L.L."/>
            <person name="McCarthy L."/>
            <person name="Wheaton K.A."/>
            <person name="Chan K."/>
            <person name="Rudner A.D."/>
            <person name="Beyer A.R."/>
            <person name="Chong R.A."/>
            <person name="Edgington N.P."/>
            <person name="Freise A.C."/>
            <person name="Garcia Costas A.M."/>
            <person name="Gibb B.P."/>
            <person name="Klyczek K.K."/>
            <person name="Swerdlow S.J."/>
            <person name="Garlena R.A."/>
            <person name="Russell D.A."/>
            <person name="Jacobs-Sera D."/>
            <person name="Hatfull G.F."/>
        </authorList>
    </citation>
    <scope>NUCLEOTIDE SEQUENCE [LARGE SCALE GENOMIC DNA]</scope>
</reference>
<organism evidence="1 2">
    <name type="scientific">Arthrobacter phage Lizalica</name>
    <dbReference type="NCBI Taxonomy" id="2832319"/>
    <lineage>
        <taxon>Viruses</taxon>
        <taxon>Duplodnaviria</taxon>
        <taxon>Heunggongvirae</taxon>
        <taxon>Uroviricota</taxon>
        <taxon>Caudoviricetes</taxon>
        <taxon>Casidaviridae</taxon>
        <taxon>Yangvirus</taxon>
        <taxon>Yangvirus lizalica</taxon>
    </lineage>
</organism>
<gene>
    <name evidence="1" type="primary">35</name>
    <name evidence="1" type="ORF">SEA_LIZALICA_35</name>
</gene>
<proteinExistence type="predicted"/>
<name>A0AA49B3E8_9CAUD</name>
<dbReference type="EMBL" id="OL549192">
    <property type="protein sequence ID" value="UIW13519.1"/>
    <property type="molecule type" value="Genomic_DNA"/>
</dbReference>
<keyword evidence="2" id="KW-1185">Reference proteome</keyword>
<dbReference type="KEGG" id="vg:77953983"/>
<dbReference type="Proteomes" id="UP001201500">
    <property type="component" value="Segment"/>
</dbReference>